<gene>
    <name evidence="1" type="ORF">CBF29_09760</name>
</gene>
<name>A0A430AQ96_9ENTE</name>
<proteinExistence type="predicted"/>
<keyword evidence="1" id="KW-0238">DNA-binding</keyword>
<dbReference type="OrthoDB" id="2389779at2"/>
<evidence type="ECO:0000313" key="1">
    <source>
        <dbReference type="EMBL" id="RSU10289.1"/>
    </source>
</evidence>
<keyword evidence="2" id="KW-1185">Reference proteome</keyword>
<dbReference type="InterPro" id="IPR010434">
    <property type="entry name" value="DUF1033"/>
</dbReference>
<protein>
    <submittedName>
        <fullName evidence="1">DNA-binding protein</fullName>
    </submittedName>
</protein>
<accession>A0A430AQ96</accession>
<dbReference type="Pfam" id="PF06279">
    <property type="entry name" value="DUF1033"/>
    <property type="match status" value="1"/>
</dbReference>
<evidence type="ECO:0000313" key="2">
    <source>
        <dbReference type="Proteomes" id="UP000287605"/>
    </source>
</evidence>
<dbReference type="Proteomes" id="UP000287605">
    <property type="component" value="Unassembled WGS sequence"/>
</dbReference>
<sequence length="128" mass="15183">MYQVIKIYGENEPWWFFEDWEKDIIEKKEFKDFEQAKVCFGEKFCELKSQNDHVNEKPGFLTAFWQDGNTHFCEECDDEVQLFHGLMILKDNQKIVVDGKGKDETINYSGKAKCCQRFSQSSRSESKE</sequence>
<reference evidence="1 2" key="1">
    <citation type="submission" date="2017-05" db="EMBL/GenBank/DDBJ databases">
        <title>Vagococcus spp. assemblies.</title>
        <authorList>
            <person name="Gulvik C.A."/>
        </authorList>
    </citation>
    <scope>NUCLEOTIDE SEQUENCE [LARGE SCALE GENOMIC DNA]</scope>
    <source>
        <strain evidence="1 2">CCUG 51432</strain>
    </source>
</reference>
<dbReference type="RefSeq" id="WP_126809536.1">
    <property type="nucleotide sequence ID" value="NZ_NGKA01000015.1"/>
</dbReference>
<dbReference type="AlphaFoldDB" id="A0A430AQ96"/>
<organism evidence="1 2">
    <name type="scientific">Vagococcus elongatus</name>
    <dbReference type="NCBI Taxonomy" id="180344"/>
    <lineage>
        <taxon>Bacteria</taxon>
        <taxon>Bacillati</taxon>
        <taxon>Bacillota</taxon>
        <taxon>Bacilli</taxon>
        <taxon>Lactobacillales</taxon>
        <taxon>Enterococcaceae</taxon>
        <taxon>Vagococcus</taxon>
    </lineage>
</organism>
<dbReference type="EMBL" id="NGKA01000015">
    <property type="protein sequence ID" value="RSU10289.1"/>
    <property type="molecule type" value="Genomic_DNA"/>
</dbReference>
<dbReference type="GO" id="GO:0003677">
    <property type="term" value="F:DNA binding"/>
    <property type="evidence" value="ECO:0007669"/>
    <property type="project" value="UniProtKB-KW"/>
</dbReference>
<comment type="caution">
    <text evidence="1">The sequence shown here is derived from an EMBL/GenBank/DDBJ whole genome shotgun (WGS) entry which is preliminary data.</text>
</comment>